<feature type="region of interest" description="Disordered" evidence="1">
    <location>
        <begin position="1"/>
        <end position="69"/>
    </location>
</feature>
<dbReference type="AlphaFoldDB" id="A0A6J4TSZ0"/>
<gene>
    <name evidence="2" type="ORF">AVDCRST_MAG79-891</name>
</gene>
<protein>
    <submittedName>
        <fullName evidence="2">Uncharacterized protein</fullName>
    </submittedName>
</protein>
<name>A0A6J4TSZ0_9ACTN</name>
<reference evidence="2" key="1">
    <citation type="submission" date="2020-02" db="EMBL/GenBank/DDBJ databases">
        <authorList>
            <person name="Meier V. D."/>
        </authorList>
    </citation>
    <scope>NUCLEOTIDE SEQUENCE</scope>
    <source>
        <strain evidence="2">AVDCRST_MAG79</strain>
    </source>
</reference>
<dbReference type="EMBL" id="CADCWC010000161">
    <property type="protein sequence ID" value="CAA9530738.1"/>
    <property type="molecule type" value="Genomic_DNA"/>
</dbReference>
<feature type="non-terminal residue" evidence="2">
    <location>
        <position position="85"/>
    </location>
</feature>
<evidence type="ECO:0000313" key="2">
    <source>
        <dbReference type="EMBL" id="CAA9530738.1"/>
    </source>
</evidence>
<evidence type="ECO:0000256" key="1">
    <source>
        <dbReference type="SAM" id="MobiDB-lite"/>
    </source>
</evidence>
<sequence>CGRWSGYGTSWSRRGRRCSRPGPTGRIAPSSSSRRERRSVAATTSSAATSRRRCASTSPSRRARRPTRSVWRCSTRCDVAPTRAR</sequence>
<feature type="compositionally biased region" description="Low complexity" evidence="1">
    <location>
        <begin position="40"/>
        <end position="60"/>
    </location>
</feature>
<feature type="compositionally biased region" description="Low complexity" evidence="1">
    <location>
        <begin position="20"/>
        <end position="32"/>
    </location>
</feature>
<organism evidence="2">
    <name type="scientific">uncultured Thermoleophilia bacterium</name>
    <dbReference type="NCBI Taxonomy" id="1497501"/>
    <lineage>
        <taxon>Bacteria</taxon>
        <taxon>Bacillati</taxon>
        <taxon>Actinomycetota</taxon>
        <taxon>Thermoleophilia</taxon>
        <taxon>environmental samples</taxon>
    </lineage>
</organism>
<accession>A0A6J4TSZ0</accession>
<proteinExistence type="predicted"/>
<feature type="non-terminal residue" evidence="2">
    <location>
        <position position="1"/>
    </location>
</feature>